<proteinExistence type="predicted"/>
<feature type="binding site" evidence="2">
    <location>
        <position position="188"/>
    </location>
    <ligand>
        <name>FAD</name>
        <dbReference type="ChEBI" id="CHEBI:57692"/>
    </ligand>
</feature>
<keyword evidence="2" id="KW-0274">FAD</keyword>
<comment type="caution">
    <text evidence="3">The sequence shown here is derived from an EMBL/GenBank/DDBJ whole genome shotgun (WGS) entry which is preliminary data.</text>
</comment>
<feature type="binding site" evidence="2">
    <location>
        <position position="353"/>
    </location>
    <ligand>
        <name>L-tryptophan</name>
        <dbReference type="ChEBI" id="CHEBI:57912"/>
    </ligand>
</feature>
<dbReference type="Pfam" id="PF04820">
    <property type="entry name" value="Trp_halogenase"/>
    <property type="match status" value="1"/>
</dbReference>
<dbReference type="InterPro" id="IPR033856">
    <property type="entry name" value="Trp_halogen"/>
</dbReference>
<keyword evidence="4" id="KW-1185">Reference proteome</keyword>
<dbReference type="GO" id="GO:0000166">
    <property type="term" value="F:nucleotide binding"/>
    <property type="evidence" value="ECO:0007669"/>
    <property type="project" value="UniProtKB-KW"/>
</dbReference>
<dbReference type="PATRIC" id="fig|1328313.3.peg.1442"/>
<evidence type="ECO:0000313" key="4">
    <source>
        <dbReference type="Proteomes" id="UP000019276"/>
    </source>
</evidence>
<feature type="binding site" evidence="2">
    <location>
        <position position="82"/>
    </location>
    <ligand>
        <name>7-chloro-L-tryptophan</name>
        <dbReference type="ChEBI" id="CHEBI:58713"/>
    </ligand>
</feature>
<keyword evidence="2" id="KW-0547">Nucleotide-binding</keyword>
<dbReference type="InterPro" id="IPR006905">
    <property type="entry name" value="Flavin_halogenase"/>
</dbReference>
<sequence length="521" mass="58844">MNQLVKHIVILGGGSAGWLTAGVLAAEHMPSDTNGIKITLVESPDIKTVGVGEGTWPSMRTTLQKMGVSETDFIRCCDAAFKQGSKFAAWHTADVEDAYYHPFSLPTEFTQHNLAMAWQQYRERVRFDHAVSFQSHICDRNLAPKQIATPEYAYVANYGYHLDAAKFAAFLTQHCTEKLGVKHIQANVLDVKSHTNGDIASLVTDAAGEISGELFIDCSGSRARLLGEHLGIENISLQHYLFNNTALAVHVPYHSEDENFASHTLSTAQRAGWIWDIALPSRRGCGYVFSDEHTSLDDAEQTIRNYVAQSSSLDFAKHVDLKQIKFNPGHKRKFWQNNCVAVGMAAGFIEPLEASALVLVELSAQMISEQLPQNRQVMDIVAERFNDKFSARWQQIIDFLKVHYVLSKRDDSAYWLDNRDESTIPQSLQDNLNLWRYQAPWHFDAIHTESLFSSASYQYVLYGMGFETVSRTHKTQTQTKLMQQAERLFAETIQKSNQVISQLPSNRQLNLKVQQYGFQKI</sequence>
<feature type="active site" evidence="1">
    <location>
        <position position="82"/>
    </location>
</feature>
<dbReference type="RefSeq" id="WP_035014001.1">
    <property type="nucleotide sequence ID" value="NZ_ARZY01000010.1"/>
</dbReference>
<evidence type="ECO:0000256" key="2">
    <source>
        <dbReference type="PIRSR" id="PIRSR011396-2"/>
    </source>
</evidence>
<name>W7QF96_9ALTE</name>
<gene>
    <name evidence="3" type="ORF">DS2_07058</name>
</gene>
<dbReference type="STRING" id="1328313.DS2_07058"/>
<keyword evidence="2" id="KW-0285">Flavoprotein</keyword>
<dbReference type="PANTHER" id="PTHR43747:SF4">
    <property type="entry name" value="FLAVIN-DEPENDENT TRYPTOPHAN HALOGENASE"/>
    <property type="match status" value="1"/>
</dbReference>
<organism evidence="3 4">
    <name type="scientific">Catenovulum agarivorans DS-2</name>
    <dbReference type="NCBI Taxonomy" id="1328313"/>
    <lineage>
        <taxon>Bacteria</taxon>
        <taxon>Pseudomonadati</taxon>
        <taxon>Pseudomonadota</taxon>
        <taxon>Gammaproteobacteria</taxon>
        <taxon>Alteromonadales</taxon>
        <taxon>Alteromonadaceae</taxon>
        <taxon>Catenovulum</taxon>
    </lineage>
</organism>
<dbReference type="InterPro" id="IPR036188">
    <property type="entry name" value="FAD/NAD-bd_sf"/>
</dbReference>
<reference evidence="3 4" key="1">
    <citation type="journal article" date="2014" name="Genome Announc.">
        <title>Draft Genome Sequence of the Agar-Degrading Bacterium Catenovulum sp. Strain DS-2, Isolated from Intestines of Haliotis diversicolor.</title>
        <authorList>
            <person name="Shan D."/>
            <person name="Li X."/>
            <person name="Gu Z."/>
            <person name="Wei G."/>
            <person name="Gao Z."/>
            <person name="Shao Z."/>
        </authorList>
    </citation>
    <scope>NUCLEOTIDE SEQUENCE [LARGE SCALE GENOMIC DNA]</scope>
    <source>
        <strain evidence="3 4">DS-2</strain>
    </source>
</reference>
<dbReference type="AlphaFoldDB" id="W7QF96"/>
<evidence type="ECO:0000256" key="1">
    <source>
        <dbReference type="PIRSR" id="PIRSR011396-1"/>
    </source>
</evidence>
<dbReference type="Gene3D" id="3.50.50.60">
    <property type="entry name" value="FAD/NAD(P)-binding domain"/>
    <property type="match status" value="1"/>
</dbReference>
<dbReference type="EMBL" id="ARZY01000010">
    <property type="protein sequence ID" value="EWH10571.1"/>
    <property type="molecule type" value="Genomic_DNA"/>
</dbReference>
<evidence type="ECO:0000313" key="3">
    <source>
        <dbReference type="EMBL" id="EWH10571.1"/>
    </source>
</evidence>
<dbReference type="PANTHER" id="PTHR43747">
    <property type="entry name" value="FAD-BINDING PROTEIN"/>
    <property type="match status" value="1"/>
</dbReference>
<accession>W7QF96</accession>
<dbReference type="OrthoDB" id="7178350at2"/>
<dbReference type="InterPro" id="IPR050816">
    <property type="entry name" value="Flavin-dep_Halogenase_NPB"/>
</dbReference>
<dbReference type="eggNOG" id="COG0654">
    <property type="taxonomic scope" value="Bacteria"/>
</dbReference>
<dbReference type="SUPFAM" id="SSF51905">
    <property type="entry name" value="FAD/NAD(P)-binding domain"/>
    <property type="match status" value="1"/>
</dbReference>
<feature type="binding site" evidence="2">
    <location>
        <begin position="13"/>
        <end position="16"/>
    </location>
    <ligand>
        <name>FAD</name>
        <dbReference type="ChEBI" id="CHEBI:57692"/>
    </ligand>
</feature>
<dbReference type="GO" id="GO:0004497">
    <property type="term" value="F:monooxygenase activity"/>
    <property type="evidence" value="ECO:0007669"/>
    <property type="project" value="InterPro"/>
</dbReference>
<protein>
    <submittedName>
        <fullName evidence="3">Tryptophan halogenase</fullName>
    </submittedName>
</protein>
<dbReference type="Proteomes" id="UP000019276">
    <property type="component" value="Unassembled WGS sequence"/>
</dbReference>
<dbReference type="PIRSF" id="PIRSF011396">
    <property type="entry name" value="Trp_halogenase"/>
    <property type="match status" value="1"/>
</dbReference>